<dbReference type="InterPro" id="IPR033479">
    <property type="entry name" value="dCache_1"/>
</dbReference>
<comment type="subcellular location">
    <subcellularLocation>
        <location evidence="2">Cell membrane</location>
        <topology evidence="2">Multi-pass membrane protein</topology>
    </subcellularLocation>
</comment>
<keyword evidence="4" id="KW-1003">Cell membrane</keyword>
<dbReference type="PROSITE" id="PS50112">
    <property type="entry name" value="PAS"/>
    <property type="match status" value="1"/>
</dbReference>
<dbReference type="GO" id="GO:0005886">
    <property type="term" value="C:plasma membrane"/>
    <property type="evidence" value="ECO:0007669"/>
    <property type="project" value="UniProtKB-SubCell"/>
</dbReference>
<keyword evidence="10" id="KW-0067">ATP-binding</keyword>
<dbReference type="SMART" id="SM00387">
    <property type="entry name" value="HATPase_c"/>
    <property type="match status" value="1"/>
</dbReference>
<feature type="modified residue" description="4-aspartylphosphate" evidence="14">
    <location>
        <position position="799"/>
    </location>
</feature>
<dbReference type="InterPro" id="IPR035965">
    <property type="entry name" value="PAS-like_dom_sf"/>
</dbReference>
<evidence type="ECO:0000313" key="20">
    <source>
        <dbReference type="EMBL" id="TGU71562.1"/>
    </source>
</evidence>
<feature type="domain" description="Histidine kinase" evidence="16">
    <location>
        <begin position="506"/>
        <end position="722"/>
    </location>
</feature>
<keyword evidence="21" id="KW-1185">Reference proteome</keyword>
<dbReference type="GO" id="GO:0005524">
    <property type="term" value="F:ATP binding"/>
    <property type="evidence" value="ECO:0007669"/>
    <property type="project" value="UniProtKB-KW"/>
</dbReference>
<dbReference type="NCBIfam" id="TIGR00229">
    <property type="entry name" value="sensory_box"/>
    <property type="match status" value="1"/>
</dbReference>
<keyword evidence="9" id="KW-0418">Kinase</keyword>
<keyword evidence="8" id="KW-0547">Nucleotide-binding</keyword>
<reference evidence="20 21" key="1">
    <citation type="submission" date="2019-04" db="EMBL/GenBank/DDBJ databases">
        <title>Geobacter oryzae sp. nov., ferric-reducing bacteria isolated from paddy soil.</title>
        <authorList>
            <person name="Xu Z."/>
            <person name="Masuda Y."/>
            <person name="Itoh H."/>
            <person name="Senoo K."/>
        </authorList>
    </citation>
    <scope>NUCLEOTIDE SEQUENCE [LARGE SCALE GENOMIC DNA]</scope>
    <source>
        <strain evidence="20 21">Red111</strain>
    </source>
</reference>
<dbReference type="Proteomes" id="UP000306416">
    <property type="component" value="Unassembled WGS sequence"/>
</dbReference>
<dbReference type="SUPFAM" id="SSF103190">
    <property type="entry name" value="Sensory domain-like"/>
    <property type="match status" value="1"/>
</dbReference>
<feature type="domain" description="Response regulatory" evidence="17">
    <location>
        <begin position="745"/>
        <end position="865"/>
    </location>
</feature>
<evidence type="ECO:0000256" key="2">
    <source>
        <dbReference type="ARBA" id="ARBA00004651"/>
    </source>
</evidence>
<dbReference type="Pfam" id="PF00072">
    <property type="entry name" value="Response_reg"/>
    <property type="match status" value="1"/>
</dbReference>
<evidence type="ECO:0000256" key="6">
    <source>
        <dbReference type="ARBA" id="ARBA00022679"/>
    </source>
</evidence>
<dbReference type="CDD" id="cd12914">
    <property type="entry name" value="PDC1_DGC_like"/>
    <property type="match status" value="1"/>
</dbReference>
<evidence type="ECO:0000313" key="21">
    <source>
        <dbReference type="Proteomes" id="UP000306416"/>
    </source>
</evidence>
<dbReference type="Pfam" id="PF02518">
    <property type="entry name" value="HATPase_c"/>
    <property type="match status" value="1"/>
</dbReference>
<evidence type="ECO:0000256" key="11">
    <source>
        <dbReference type="ARBA" id="ARBA00022989"/>
    </source>
</evidence>
<keyword evidence="7 15" id="KW-0812">Transmembrane</keyword>
<feature type="transmembrane region" description="Helical" evidence="15">
    <location>
        <begin position="284"/>
        <end position="305"/>
    </location>
</feature>
<dbReference type="GO" id="GO:0000155">
    <property type="term" value="F:phosphorelay sensor kinase activity"/>
    <property type="evidence" value="ECO:0007669"/>
    <property type="project" value="InterPro"/>
</dbReference>
<gene>
    <name evidence="20" type="ORF">E4633_14720</name>
</gene>
<dbReference type="EMBL" id="SRSC01000003">
    <property type="protein sequence ID" value="TGU71562.1"/>
    <property type="molecule type" value="Genomic_DNA"/>
</dbReference>
<evidence type="ECO:0000256" key="10">
    <source>
        <dbReference type="ARBA" id="ARBA00022840"/>
    </source>
</evidence>
<dbReference type="PROSITE" id="PS50109">
    <property type="entry name" value="HIS_KIN"/>
    <property type="match status" value="1"/>
</dbReference>
<dbReference type="SUPFAM" id="SSF55785">
    <property type="entry name" value="PYP-like sensor domain (PAS domain)"/>
    <property type="match status" value="1"/>
</dbReference>
<dbReference type="InterPro" id="IPR003661">
    <property type="entry name" value="HisK_dim/P_dom"/>
</dbReference>
<organism evidence="20 21">
    <name type="scientific">Geomonas terrae</name>
    <dbReference type="NCBI Taxonomy" id="2562681"/>
    <lineage>
        <taxon>Bacteria</taxon>
        <taxon>Pseudomonadati</taxon>
        <taxon>Thermodesulfobacteriota</taxon>
        <taxon>Desulfuromonadia</taxon>
        <taxon>Geobacterales</taxon>
        <taxon>Geobacteraceae</taxon>
        <taxon>Geomonas</taxon>
    </lineage>
</organism>
<dbReference type="SMART" id="SM00448">
    <property type="entry name" value="REC"/>
    <property type="match status" value="1"/>
</dbReference>
<name>A0A4V3NZF9_9BACT</name>
<dbReference type="CDD" id="cd12915">
    <property type="entry name" value="PDC2_DGC_like"/>
    <property type="match status" value="1"/>
</dbReference>
<dbReference type="Gene3D" id="1.10.287.130">
    <property type="match status" value="1"/>
</dbReference>
<dbReference type="PANTHER" id="PTHR43065">
    <property type="entry name" value="SENSOR HISTIDINE KINASE"/>
    <property type="match status" value="1"/>
</dbReference>
<keyword evidence="6" id="KW-0808">Transferase</keyword>
<keyword evidence="12" id="KW-0902">Two-component regulatory system</keyword>
<dbReference type="PROSITE" id="PS50885">
    <property type="entry name" value="HAMP"/>
    <property type="match status" value="1"/>
</dbReference>
<dbReference type="InterPro" id="IPR011006">
    <property type="entry name" value="CheY-like_superfamily"/>
</dbReference>
<evidence type="ECO:0000256" key="9">
    <source>
        <dbReference type="ARBA" id="ARBA00022777"/>
    </source>
</evidence>
<dbReference type="CDD" id="cd00130">
    <property type="entry name" value="PAS"/>
    <property type="match status" value="1"/>
</dbReference>
<evidence type="ECO:0000256" key="4">
    <source>
        <dbReference type="ARBA" id="ARBA00022475"/>
    </source>
</evidence>
<sequence>MHWLKSLPIHLLIVCMLMIMALPSVALIIHAGLQGRADDLRLSTRATTYLLDNIASELNSKVEAAEQTMELLSLMPQVRSKEAAAVDQLLAGLQKKFPMYANIMIVDRQGMTWATALPSGRPVSLADRKAFKDARDSGHFSPGEYTVGRASKKPIINFAYPLKDATGAFDGAILFGIDLTNVGNLLEAAKLPAGTSFGIFDHKGTFLYRTIDPEKFIGKSDRTNHFEKMKNGPEAGIIDIVSNDGIHRLSAYRKIRLRPELPPYAYIRGGTPVDIMLEGANREFILNLGVMFLILVSVFWLNIWLSKRLIVNRISALEHASRALAGGDLEVRVGQDAGGGELGRLGLCFDEMAEALCFELQERMKKEDVLREKSDLLDLAHDAIVLLDMQGTILYWNQGAAAIYGYAPEEAIGKVIHPLLATRFPKAQEEVYEELRSKGRWEGRLTHTTAAGADIVVNSRWVLQVDRENRPWRIMEINSDITEREKSQQELLKMQKLESLGVLAGGIAHDFNNILTGIMGNITLAQMTLDEPERGKKLLQQAEKACQRASELSTQLLTFAKGGKPIKKCVAARHLIEEAVSLALRGTSVLSVLDIPGNLHLIEVDEGQMHQVLNNIAINAVQAMPRGGTFTVSAMNISLADENRFALPSGAYVKLLFTDTGCGISAEDQKRIFDPYFTTKGGGKGLGLSSAHSVITRHGGYITVHSQPDQGTTLEILLPAARTEAAAKKEPAQAQMATVKHTARKVLVMDDEQMIRDLMAEILAALGCTVITCCNGSEAVEFYTAAIEDAAPFDAVIMDLTIPGGMGGKEAAGHILEIDKNACLIVSSGYSNDPIMSDYAAFGFKATMAKPYRASEVAAVLADLLPSLPH</sequence>
<feature type="domain" description="PAS" evidence="18">
    <location>
        <begin position="369"/>
        <end position="436"/>
    </location>
</feature>
<dbReference type="CDD" id="cd17546">
    <property type="entry name" value="REC_hyHK_CKI1_RcsC-like"/>
    <property type="match status" value="1"/>
</dbReference>
<evidence type="ECO:0000256" key="5">
    <source>
        <dbReference type="ARBA" id="ARBA00022553"/>
    </source>
</evidence>
<evidence type="ECO:0000256" key="1">
    <source>
        <dbReference type="ARBA" id="ARBA00000085"/>
    </source>
</evidence>
<dbReference type="Gene3D" id="3.40.50.2300">
    <property type="match status" value="1"/>
</dbReference>
<evidence type="ECO:0000256" key="3">
    <source>
        <dbReference type="ARBA" id="ARBA00012438"/>
    </source>
</evidence>
<evidence type="ECO:0000256" key="8">
    <source>
        <dbReference type="ARBA" id="ARBA00022741"/>
    </source>
</evidence>
<keyword evidence="11 15" id="KW-1133">Transmembrane helix</keyword>
<evidence type="ECO:0000256" key="15">
    <source>
        <dbReference type="SAM" id="Phobius"/>
    </source>
</evidence>
<dbReference type="InterPro" id="IPR000014">
    <property type="entry name" value="PAS"/>
</dbReference>
<dbReference type="SUPFAM" id="SSF47384">
    <property type="entry name" value="Homodimeric domain of signal transducing histidine kinase"/>
    <property type="match status" value="1"/>
</dbReference>
<keyword evidence="13 15" id="KW-0472">Membrane</keyword>
<dbReference type="SMART" id="SM00091">
    <property type="entry name" value="PAS"/>
    <property type="match status" value="1"/>
</dbReference>
<dbReference type="PANTHER" id="PTHR43065:SF42">
    <property type="entry name" value="TWO-COMPONENT SENSOR PPRA"/>
    <property type="match status" value="1"/>
</dbReference>
<dbReference type="InterPro" id="IPR003660">
    <property type="entry name" value="HAMP_dom"/>
</dbReference>
<evidence type="ECO:0000259" key="16">
    <source>
        <dbReference type="PROSITE" id="PS50109"/>
    </source>
</evidence>
<dbReference type="SMART" id="SM00304">
    <property type="entry name" value="HAMP"/>
    <property type="match status" value="1"/>
</dbReference>
<comment type="caution">
    <text evidence="20">The sequence shown here is derived from an EMBL/GenBank/DDBJ whole genome shotgun (WGS) entry which is preliminary data.</text>
</comment>
<comment type="catalytic activity">
    <reaction evidence="1">
        <text>ATP + protein L-histidine = ADP + protein N-phospho-L-histidine.</text>
        <dbReference type="EC" id="2.7.13.3"/>
    </reaction>
</comment>
<keyword evidence="5 14" id="KW-0597">Phosphoprotein</keyword>
<dbReference type="Pfam" id="PF00672">
    <property type="entry name" value="HAMP"/>
    <property type="match status" value="1"/>
</dbReference>
<feature type="transmembrane region" description="Helical" evidence="15">
    <location>
        <begin position="6"/>
        <end position="33"/>
    </location>
</feature>
<dbReference type="InterPro" id="IPR004358">
    <property type="entry name" value="Sig_transdc_His_kin-like_C"/>
</dbReference>
<feature type="domain" description="HAMP" evidence="19">
    <location>
        <begin position="308"/>
        <end position="361"/>
    </location>
</feature>
<dbReference type="InterPro" id="IPR001789">
    <property type="entry name" value="Sig_transdc_resp-reg_receiver"/>
</dbReference>
<dbReference type="InterPro" id="IPR029151">
    <property type="entry name" value="Sensor-like_sf"/>
</dbReference>
<dbReference type="SMART" id="SM00388">
    <property type="entry name" value="HisKA"/>
    <property type="match status" value="1"/>
</dbReference>
<dbReference type="AlphaFoldDB" id="A0A4V3NZF9"/>
<dbReference type="EC" id="2.7.13.3" evidence="3"/>
<evidence type="ECO:0000259" key="18">
    <source>
        <dbReference type="PROSITE" id="PS50112"/>
    </source>
</evidence>
<dbReference type="Pfam" id="PF00512">
    <property type="entry name" value="HisKA"/>
    <property type="match status" value="1"/>
</dbReference>
<dbReference type="Pfam" id="PF02743">
    <property type="entry name" value="dCache_1"/>
    <property type="match status" value="1"/>
</dbReference>
<dbReference type="PROSITE" id="PS50110">
    <property type="entry name" value="RESPONSE_REGULATORY"/>
    <property type="match status" value="1"/>
</dbReference>
<dbReference type="Gene3D" id="6.10.340.10">
    <property type="match status" value="1"/>
</dbReference>
<evidence type="ECO:0000259" key="17">
    <source>
        <dbReference type="PROSITE" id="PS50110"/>
    </source>
</evidence>
<dbReference type="PRINTS" id="PR00344">
    <property type="entry name" value="BCTRLSENSOR"/>
</dbReference>
<dbReference type="SUPFAM" id="SSF52172">
    <property type="entry name" value="CheY-like"/>
    <property type="match status" value="1"/>
</dbReference>
<protein>
    <recommendedName>
        <fullName evidence="3">histidine kinase</fullName>
        <ecNumber evidence="3">2.7.13.3</ecNumber>
    </recommendedName>
</protein>
<evidence type="ECO:0000259" key="19">
    <source>
        <dbReference type="PROSITE" id="PS50885"/>
    </source>
</evidence>
<dbReference type="InterPro" id="IPR036890">
    <property type="entry name" value="HATPase_C_sf"/>
</dbReference>
<evidence type="ECO:0000256" key="12">
    <source>
        <dbReference type="ARBA" id="ARBA00023012"/>
    </source>
</evidence>
<proteinExistence type="predicted"/>
<evidence type="ECO:0000256" key="14">
    <source>
        <dbReference type="PROSITE-ProRule" id="PRU00169"/>
    </source>
</evidence>
<dbReference type="InterPro" id="IPR003594">
    <property type="entry name" value="HATPase_dom"/>
</dbReference>
<dbReference type="Gene3D" id="3.30.565.10">
    <property type="entry name" value="Histidine kinase-like ATPase, C-terminal domain"/>
    <property type="match status" value="1"/>
</dbReference>
<dbReference type="CDD" id="cd00082">
    <property type="entry name" value="HisKA"/>
    <property type="match status" value="1"/>
</dbReference>
<dbReference type="InterPro" id="IPR005467">
    <property type="entry name" value="His_kinase_dom"/>
</dbReference>
<dbReference type="Gene3D" id="3.30.450.20">
    <property type="entry name" value="PAS domain"/>
    <property type="match status" value="2"/>
</dbReference>
<evidence type="ECO:0000256" key="13">
    <source>
        <dbReference type="ARBA" id="ARBA00023136"/>
    </source>
</evidence>
<evidence type="ECO:0000256" key="7">
    <source>
        <dbReference type="ARBA" id="ARBA00022692"/>
    </source>
</evidence>
<dbReference type="SUPFAM" id="SSF55874">
    <property type="entry name" value="ATPase domain of HSP90 chaperone/DNA topoisomerase II/histidine kinase"/>
    <property type="match status" value="1"/>
</dbReference>
<dbReference type="InterPro" id="IPR036097">
    <property type="entry name" value="HisK_dim/P_sf"/>
</dbReference>
<accession>A0A4V3NZF9</accession>
<dbReference type="SUPFAM" id="SSF158472">
    <property type="entry name" value="HAMP domain-like"/>
    <property type="match status" value="1"/>
</dbReference>
<dbReference type="Pfam" id="PF13426">
    <property type="entry name" value="PAS_9"/>
    <property type="match status" value="1"/>
</dbReference>